<feature type="compositionally biased region" description="Polar residues" evidence="1">
    <location>
        <begin position="71"/>
        <end position="94"/>
    </location>
</feature>
<accession>X6P951</accession>
<dbReference type="AlphaFoldDB" id="X6P951"/>
<name>X6P951_RETFI</name>
<sequence length="158" mass="18117">MFKKPNKQKKERNSAPHYVTTSKQGDSWPALQMSEREREMLAQIEYLKLQNAQLQAQNSKDTEIGKVNDTAPAQTSSNTAEQQSVEAYNVNNTKQAHRPYLTQSEIKEPLLESSESHSKTNRNTCCCAFFMATIHFQLLKRNLIFGRSNKEFCCVVQK</sequence>
<dbReference type="EMBL" id="ASPP01002339">
    <property type="protein sequence ID" value="ETO34711.1"/>
    <property type="molecule type" value="Genomic_DNA"/>
</dbReference>
<feature type="region of interest" description="Disordered" evidence="1">
    <location>
        <begin position="1"/>
        <end position="30"/>
    </location>
</feature>
<evidence type="ECO:0000313" key="2">
    <source>
        <dbReference type="EMBL" id="ETO34711.1"/>
    </source>
</evidence>
<dbReference type="Proteomes" id="UP000023152">
    <property type="component" value="Unassembled WGS sequence"/>
</dbReference>
<gene>
    <name evidence="2" type="ORF">RFI_02381</name>
</gene>
<proteinExistence type="predicted"/>
<protein>
    <submittedName>
        <fullName evidence="2">Uncharacterized protein</fullName>
    </submittedName>
</protein>
<keyword evidence="3" id="KW-1185">Reference proteome</keyword>
<organism evidence="2 3">
    <name type="scientific">Reticulomyxa filosa</name>
    <dbReference type="NCBI Taxonomy" id="46433"/>
    <lineage>
        <taxon>Eukaryota</taxon>
        <taxon>Sar</taxon>
        <taxon>Rhizaria</taxon>
        <taxon>Retaria</taxon>
        <taxon>Foraminifera</taxon>
        <taxon>Monothalamids</taxon>
        <taxon>Reticulomyxidae</taxon>
        <taxon>Reticulomyxa</taxon>
    </lineage>
</organism>
<evidence type="ECO:0000256" key="1">
    <source>
        <dbReference type="SAM" id="MobiDB-lite"/>
    </source>
</evidence>
<feature type="compositionally biased region" description="Basic residues" evidence="1">
    <location>
        <begin position="1"/>
        <end position="10"/>
    </location>
</feature>
<reference evidence="2 3" key="1">
    <citation type="journal article" date="2013" name="Curr. Biol.">
        <title>The Genome of the Foraminiferan Reticulomyxa filosa.</title>
        <authorList>
            <person name="Glockner G."/>
            <person name="Hulsmann N."/>
            <person name="Schleicher M."/>
            <person name="Noegel A.A."/>
            <person name="Eichinger L."/>
            <person name="Gallinger C."/>
            <person name="Pawlowski J."/>
            <person name="Sierra R."/>
            <person name="Euteneuer U."/>
            <person name="Pillet L."/>
            <person name="Moustafa A."/>
            <person name="Platzer M."/>
            <person name="Groth M."/>
            <person name="Szafranski K."/>
            <person name="Schliwa M."/>
        </authorList>
    </citation>
    <scope>NUCLEOTIDE SEQUENCE [LARGE SCALE GENOMIC DNA]</scope>
</reference>
<evidence type="ECO:0000313" key="3">
    <source>
        <dbReference type="Proteomes" id="UP000023152"/>
    </source>
</evidence>
<feature type="region of interest" description="Disordered" evidence="1">
    <location>
        <begin position="55"/>
        <end position="102"/>
    </location>
</feature>
<comment type="caution">
    <text evidence="2">The sequence shown here is derived from an EMBL/GenBank/DDBJ whole genome shotgun (WGS) entry which is preliminary data.</text>
</comment>